<accession>A0A9P1HB43</accession>
<gene>
    <name evidence="2" type="ORF">PPNO1_LOCUS9774</name>
</gene>
<dbReference type="Proteomes" id="UP000838763">
    <property type="component" value="Unassembled WGS sequence"/>
</dbReference>
<name>A0A9P1HB43_9PEZI</name>
<proteinExistence type="predicted"/>
<sequence>MSKNARSLSLSHGRYDRRLDRLDHVAVLRVPEQQVRQHQHVEPLARARARFHVQPPPAPRAAAPGPPPHVAPDLDPAPRLLNRLLQRVHVGLHVGHDVHVRVIRQHRPPAPQHPAHQRRQARARAQLQHRPPRHQRRVALEELRDRPRPVPQVVRFQRRLAHEMHPQLLPALQRKITSKNVGSFPSSQLPPPQIADRPELLANSFNISIVPSSLSLYSRTLSSLSAILALQISSRRASLSDFFFSWPSRAFFAASSDPSSPAPISVPSSTSAPGDRSRNSRILSFTSRFFSSLRSRLPGSARGTSSSRRSFCSRRSSLRACRICDTRSARSCADSSATSSSRSLRSSRPGVAAVCRTLLPVPPKYEGGGAGPMSESESEPAPVIRQERPKRLEIPLDQHPRPQRQFLHRRRRRRLRYLPRFAPSFPPPPPLRPAVLLPITPRRPLPLRPLRAHPLHELRPRPPSLPRPLSSPLSVIRGGRVVSPPLLVVVPAGPR</sequence>
<feature type="region of interest" description="Disordered" evidence="1">
    <location>
        <begin position="255"/>
        <end position="278"/>
    </location>
</feature>
<evidence type="ECO:0000313" key="2">
    <source>
        <dbReference type="EMBL" id="CAI4220234.1"/>
    </source>
</evidence>
<evidence type="ECO:0000313" key="3">
    <source>
        <dbReference type="Proteomes" id="UP000838763"/>
    </source>
</evidence>
<keyword evidence="3" id="KW-1185">Reference proteome</keyword>
<feature type="compositionally biased region" description="Low complexity" evidence="1">
    <location>
        <begin position="255"/>
        <end position="273"/>
    </location>
</feature>
<dbReference type="EMBL" id="CALLCH030000021">
    <property type="protein sequence ID" value="CAI4220234.1"/>
    <property type="molecule type" value="Genomic_DNA"/>
</dbReference>
<feature type="compositionally biased region" description="Basic and acidic residues" evidence="1">
    <location>
        <begin position="385"/>
        <end position="400"/>
    </location>
</feature>
<protein>
    <submittedName>
        <fullName evidence="2">Uncharacterized protein</fullName>
    </submittedName>
</protein>
<evidence type="ECO:0000256" key="1">
    <source>
        <dbReference type="SAM" id="MobiDB-lite"/>
    </source>
</evidence>
<dbReference type="AlphaFoldDB" id="A0A9P1HB43"/>
<organism evidence="2 3">
    <name type="scientific">Parascedosporium putredinis</name>
    <dbReference type="NCBI Taxonomy" id="1442378"/>
    <lineage>
        <taxon>Eukaryota</taxon>
        <taxon>Fungi</taxon>
        <taxon>Dikarya</taxon>
        <taxon>Ascomycota</taxon>
        <taxon>Pezizomycotina</taxon>
        <taxon>Sordariomycetes</taxon>
        <taxon>Hypocreomycetidae</taxon>
        <taxon>Microascales</taxon>
        <taxon>Microascaceae</taxon>
        <taxon>Parascedosporium</taxon>
    </lineage>
</organism>
<reference evidence="2" key="1">
    <citation type="submission" date="2022-11" db="EMBL/GenBank/DDBJ databases">
        <authorList>
            <person name="Scott C."/>
            <person name="Bruce N."/>
        </authorList>
    </citation>
    <scope>NUCLEOTIDE SEQUENCE</scope>
</reference>
<comment type="caution">
    <text evidence="2">The sequence shown here is derived from an EMBL/GenBank/DDBJ whole genome shotgun (WGS) entry which is preliminary data.</text>
</comment>
<feature type="region of interest" description="Disordered" evidence="1">
    <location>
        <begin position="107"/>
        <end position="134"/>
    </location>
</feature>
<feature type="region of interest" description="Disordered" evidence="1">
    <location>
        <begin position="455"/>
        <end position="474"/>
    </location>
</feature>
<feature type="region of interest" description="Disordered" evidence="1">
    <location>
        <begin position="361"/>
        <end position="405"/>
    </location>
</feature>